<evidence type="ECO:0000313" key="1">
    <source>
        <dbReference type="EMBL" id="GAL61312.1"/>
    </source>
</evidence>
<keyword evidence="2" id="KW-0808">Transferase</keyword>
<gene>
    <name evidence="2" type="ORF">JCM19274_1963</name>
    <name evidence="1" type="ORF">JCM19300_4258</name>
</gene>
<dbReference type="InterPro" id="IPR001611">
    <property type="entry name" value="Leu-rich_rpt"/>
</dbReference>
<dbReference type="Proteomes" id="UP000029644">
    <property type="component" value="Unassembled WGS sequence"/>
</dbReference>
<dbReference type="InterPro" id="IPR032675">
    <property type="entry name" value="LRR_dom_sf"/>
</dbReference>
<keyword evidence="2" id="KW-0418">Kinase</keyword>
<accession>A0A090WQT8</accession>
<organism evidence="2 3">
    <name type="scientific">Algibacter lectus</name>
    <dbReference type="NCBI Taxonomy" id="221126"/>
    <lineage>
        <taxon>Bacteria</taxon>
        <taxon>Pseudomonadati</taxon>
        <taxon>Bacteroidota</taxon>
        <taxon>Flavobacteriia</taxon>
        <taxon>Flavobacteriales</taxon>
        <taxon>Flavobacteriaceae</taxon>
        <taxon>Algibacter</taxon>
    </lineage>
</organism>
<name>A0A090WQT8_9FLAO</name>
<protein>
    <submittedName>
        <fullName evidence="2">Serine/threonine protein kinase</fullName>
    </submittedName>
</protein>
<evidence type="ECO:0000313" key="3">
    <source>
        <dbReference type="Proteomes" id="UP000029643"/>
    </source>
</evidence>
<dbReference type="Pfam" id="PF00560">
    <property type="entry name" value="LRR_1"/>
    <property type="match status" value="1"/>
</dbReference>
<evidence type="ECO:0000313" key="4">
    <source>
        <dbReference type="Proteomes" id="UP000029644"/>
    </source>
</evidence>
<dbReference type="GO" id="GO:0004674">
    <property type="term" value="F:protein serine/threonine kinase activity"/>
    <property type="evidence" value="ECO:0007669"/>
    <property type="project" value="UniProtKB-KW"/>
</dbReference>
<dbReference type="AlphaFoldDB" id="A0A090WQT8"/>
<dbReference type="PROSITE" id="PS51450">
    <property type="entry name" value="LRR"/>
    <property type="match status" value="1"/>
</dbReference>
<proteinExistence type="predicted"/>
<keyword evidence="2" id="KW-0723">Serine/threonine-protein kinase</keyword>
<dbReference type="Gene3D" id="3.80.10.10">
    <property type="entry name" value="Ribonuclease Inhibitor"/>
    <property type="match status" value="1"/>
</dbReference>
<dbReference type="SUPFAM" id="SSF52058">
    <property type="entry name" value="L domain-like"/>
    <property type="match status" value="1"/>
</dbReference>
<evidence type="ECO:0000313" key="2">
    <source>
        <dbReference type="EMBL" id="GAL79455.1"/>
    </source>
</evidence>
<sequence length="84" mass="9378">MVHSLEALKSGQLIGSKTLKLACGLETFPEEIISLSETLEVLDLSDNNLTSLPESITQLKHLRIIFLQEITLRNSQVYLQNALI</sequence>
<comment type="caution">
    <text evidence="2">The sequence shown here is derived from an EMBL/GenBank/DDBJ whole genome shotgun (WGS) entry which is preliminary data.</text>
</comment>
<dbReference type="EMBL" id="BBNQ01000002">
    <property type="protein sequence ID" value="GAL61312.1"/>
    <property type="molecule type" value="Genomic_DNA"/>
</dbReference>
<dbReference type="Proteomes" id="UP000029643">
    <property type="component" value="Unassembled WGS sequence"/>
</dbReference>
<dbReference type="EMBL" id="BBNU01000006">
    <property type="protein sequence ID" value="GAL79455.1"/>
    <property type="molecule type" value="Genomic_DNA"/>
</dbReference>
<reference evidence="3 4" key="1">
    <citation type="journal article" date="2014" name="Genome Announc.">
        <title>Draft Genome Sequences of Marine Flavobacterium Algibacter lectus Strains SS8 and NR4.</title>
        <authorList>
            <person name="Takatani N."/>
            <person name="Nakanishi M."/>
            <person name="Meirelles P."/>
            <person name="Mino S."/>
            <person name="Suda W."/>
            <person name="Oshima K."/>
            <person name="Hattori M."/>
            <person name="Ohkuma M."/>
            <person name="Hosokawa M."/>
            <person name="Miyashita K."/>
            <person name="Thompson F.L."/>
            <person name="Niwa A."/>
            <person name="Sawabe T."/>
            <person name="Sawabe T."/>
        </authorList>
    </citation>
    <scope>NUCLEOTIDE SEQUENCE [LARGE SCALE GENOMIC DNA]</scope>
    <source>
        <strain evidence="2">JCM 19274</strain>
        <strain evidence="1 4">JCM 19300</strain>
        <strain evidence="3">JCM19274</strain>
    </source>
</reference>
<dbReference type="RefSeq" id="WP_227805713.1">
    <property type="nucleotide sequence ID" value="NZ_BBNQ01000002.1"/>
</dbReference>